<reference evidence="2 3" key="1">
    <citation type="submission" date="2017-11" db="EMBL/GenBank/DDBJ databases">
        <title>De novo assembly and phasing of dikaryotic genomes from two isolates of Puccinia coronata f. sp. avenae, the causal agent of oat crown rust.</title>
        <authorList>
            <person name="Miller M.E."/>
            <person name="Zhang Y."/>
            <person name="Omidvar V."/>
            <person name="Sperschneider J."/>
            <person name="Schwessinger B."/>
            <person name="Raley C."/>
            <person name="Palmer J.M."/>
            <person name="Garnica D."/>
            <person name="Upadhyaya N."/>
            <person name="Rathjen J."/>
            <person name="Taylor J.M."/>
            <person name="Park R.F."/>
            <person name="Dodds P.N."/>
            <person name="Hirsch C.D."/>
            <person name="Kianian S.F."/>
            <person name="Figueroa M."/>
        </authorList>
    </citation>
    <scope>NUCLEOTIDE SEQUENCE [LARGE SCALE GENOMIC DNA]</scope>
    <source>
        <strain evidence="2">12NC29</strain>
    </source>
</reference>
<proteinExistence type="predicted"/>
<dbReference type="PANTHER" id="PTHR33246">
    <property type="entry name" value="CCHC-TYPE DOMAIN-CONTAINING PROTEIN"/>
    <property type="match status" value="1"/>
</dbReference>
<evidence type="ECO:0000313" key="3">
    <source>
        <dbReference type="Proteomes" id="UP000235388"/>
    </source>
</evidence>
<dbReference type="OrthoDB" id="2503565at2759"/>
<dbReference type="Pfam" id="PF14223">
    <property type="entry name" value="Retrotran_gag_2"/>
    <property type="match status" value="1"/>
</dbReference>
<gene>
    <name evidence="2" type="ORF">PCANC_28174</name>
</gene>
<feature type="region of interest" description="Disordered" evidence="1">
    <location>
        <begin position="205"/>
        <end position="233"/>
    </location>
</feature>
<feature type="compositionally biased region" description="Low complexity" evidence="1">
    <location>
        <begin position="214"/>
        <end position="229"/>
    </location>
</feature>
<protein>
    <submittedName>
        <fullName evidence="2">Uncharacterized protein</fullName>
    </submittedName>
</protein>
<dbReference type="AlphaFoldDB" id="A0A2N5THC3"/>
<sequence length="277" mass="30659">MADQPSTTSPSNPPKGKAIDAKVHKTQASFTPVLTGHPTLKLSSTIEKLKSPRPRVQLPGLELGYRHALQHHRLCSVIAQTIESANIRSICHLHKDRRAIWNGLRAAHQDSSSGGVMYWMRKLFLSRHQGDDIEPHLEEMAKIFKRLNALTNPERPLTQDDFYTTAIFTSLSPDWLPCVSSLMNEPYAASRRVISALKQEGLRRKAQAEDILNPTTASSAKTRSSSTPSNQGGAPKCCTFCNVDGHDLNTCFNTARILCKAKARRHQGADSQSDPTQ</sequence>
<organism evidence="2 3">
    <name type="scientific">Puccinia coronata f. sp. avenae</name>
    <dbReference type="NCBI Taxonomy" id="200324"/>
    <lineage>
        <taxon>Eukaryota</taxon>
        <taxon>Fungi</taxon>
        <taxon>Dikarya</taxon>
        <taxon>Basidiomycota</taxon>
        <taxon>Pucciniomycotina</taxon>
        <taxon>Pucciniomycetes</taxon>
        <taxon>Pucciniales</taxon>
        <taxon>Pucciniaceae</taxon>
        <taxon>Puccinia</taxon>
    </lineage>
</organism>
<dbReference type="PANTHER" id="PTHR33246:SF51">
    <property type="entry name" value="MYB_SANT-LIKE DOMAIN-CONTAINING PROTEIN"/>
    <property type="match status" value="1"/>
</dbReference>
<evidence type="ECO:0000256" key="1">
    <source>
        <dbReference type="SAM" id="MobiDB-lite"/>
    </source>
</evidence>
<dbReference type="Proteomes" id="UP000235388">
    <property type="component" value="Unassembled WGS sequence"/>
</dbReference>
<dbReference type="STRING" id="200324.A0A2N5THC3"/>
<comment type="caution">
    <text evidence="2">The sequence shown here is derived from an EMBL/GenBank/DDBJ whole genome shotgun (WGS) entry which is preliminary data.</text>
</comment>
<keyword evidence="3" id="KW-1185">Reference proteome</keyword>
<name>A0A2N5THC3_9BASI</name>
<evidence type="ECO:0000313" key="2">
    <source>
        <dbReference type="EMBL" id="PLW24893.1"/>
    </source>
</evidence>
<accession>A0A2N5THC3</accession>
<dbReference type="EMBL" id="PGCJ01000668">
    <property type="protein sequence ID" value="PLW24893.1"/>
    <property type="molecule type" value="Genomic_DNA"/>
</dbReference>